<dbReference type="AlphaFoldDB" id="A0A9W6Y2H7"/>
<evidence type="ECO:0000256" key="3">
    <source>
        <dbReference type="ARBA" id="ARBA00022722"/>
    </source>
</evidence>
<evidence type="ECO:0000256" key="1">
    <source>
        <dbReference type="ARBA" id="ARBA00022679"/>
    </source>
</evidence>
<dbReference type="GO" id="GO:0003964">
    <property type="term" value="F:RNA-directed DNA polymerase activity"/>
    <property type="evidence" value="ECO:0007669"/>
    <property type="project" value="UniProtKB-KW"/>
</dbReference>
<keyword evidence="1" id="KW-0808">Transferase</keyword>
<dbReference type="GO" id="GO:0004519">
    <property type="term" value="F:endonuclease activity"/>
    <property type="evidence" value="ECO:0007669"/>
    <property type="project" value="UniProtKB-KW"/>
</dbReference>
<evidence type="ECO:0000256" key="4">
    <source>
        <dbReference type="ARBA" id="ARBA00022759"/>
    </source>
</evidence>
<proteinExistence type="predicted"/>
<keyword evidence="3" id="KW-0540">Nuclease</keyword>
<protein>
    <submittedName>
        <fullName evidence="8">Unnamed protein product</fullName>
    </submittedName>
</protein>
<evidence type="ECO:0000256" key="5">
    <source>
        <dbReference type="ARBA" id="ARBA00022801"/>
    </source>
</evidence>
<feature type="domain" description="Reverse transcriptase RNase H-like" evidence="7">
    <location>
        <begin position="90"/>
        <end position="130"/>
    </location>
</feature>
<evidence type="ECO:0000256" key="2">
    <source>
        <dbReference type="ARBA" id="ARBA00022695"/>
    </source>
</evidence>
<organism evidence="8 9">
    <name type="scientific">Phytophthora fragariaefolia</name>
    <dbReference type="NCBI Taxonomy" id="1490495"/>
    <lineage>
        <taxon>Eukaryota</taxon>
        <taxon>Sar</taxon>
        <taxon>Stramenopiles</taxon>
        <taxon>Oomycota</taxon>
        <taxon>Peronosporomycetes</taxon>
        <taxon>Peronosporales</taxon>
        <taxon>Peronosporaceae</taxon>
        <taxon>Phytophthora</taxon>
    </lineage>
</organism>
<sequence>MLVPDNPRSDRVSKCLYRVDLDLIVYRNVCTRSIRSWIAIIPISLLCNPDPSQSTNHRRYRVAPDRSASISISAFPHELTPCAYPGSARRVSVVCDASDFAIGCALLQSDEAEHERVISSQPRQLKAAELPCS</sequence>
<gene>
    <name evidence="8" type="ORF">Pfra01_002025300</name>
</gene>
<evidence type="ECO:0000313" key="9">
    <source>
        <dbReference type="Proteomes" id="UP001165121"/>
    </source>
</evidence>
<dbReference type="Proteomes" id="UP001165121">
    <property type="component" value="Unassembled WGS sequence"/>
</dbReference>
<keyword evidence="6" id="KW-0695">RNA-directed DNA polymerase</keyword>
<keyword evidence="4" id="KW-0255">Endonuclease</keyword>
<dbReference type="GO" id="GO:0016787">
    <property type="term" value="F:hydrolase activity"/>
    <property type="evidence" value="ECO:0007669"/>
    <property type="project" value="UniProtKB-KW"/>
</dbReference>
<dbReference type="InterPro" id="IPR041373">
    <property type="entry name" value="RT_RNaseH"/>
</dbReference>
<accession>A0A9W6Y2H7</accession>
<evidence type="ECO:0000259" key="7">
    <source>
        <dbReference type="Pfam" id="PF17917"/>
    </source>
</evidence>
<keyword evidence="9" id="KW-1185">Reference proteome</keyword>
<evidence type="ECO:0000256" key="6">
    <source>
        <dbReference type="ARBA" id="ARBA00022918"/>
    </source>
</evidence>
<dbReference type="EMBL" id="BSXT01002744">
    <property type="protein sequence ID" value="GMF50645.1"/>
    <property type="molecule type" value="Genomic_DNA"/>
</dbReference>
<keyword evidence="5" id="KW-0378">Hydrolase</keyword>
<evidence type="ECO:0000313" key="8">
    <source>
        <dbReference type="EMBL" id="GMF50645.1"/>
    </source>
</evidence>
<keyword evidence="2" id="KW-0548">Nucleotidyltransferase</keyword>
<dbReference type="Pfam" id="PF17917">
    <property type="entry name" value="RT_RNaseH"/>
    <property type="match status" value="1"/>
</dbReference>
<reference evidence="8" key="1">
    <citation type="submission" date="2023-04" db="EMBL/GenBank/DDBJ databases">
        <title>Phytophthora fragariaefolia NBRC 109709.</title>
        <authorList>
            <person name="Ichikawa N."/>
            <person name="Sato H."/>
            <person name="Tonouchi N."/>
        </authorList>
    </citation>
    <scope>NUCLEOTIDE SEQUENCE</scope>
    <source>
        <strain evidence="8">NBRC 109709</strain>
    </source>
</reference>
<comment type="caution">
    <text evidence="8">The sequence shown here is derived from an EMBL/GenBank/DDBJ whole genome shotgun (WGS) entry which is preliminary data.</text>
</comment>
<name>A0A9W6Y2H7_9STRA</name>